<comment type="similarity">
    <text evidence="2">Belongs to the bacterial solute-binding protein 5 family.</text>
</comment>
<dbReference type="Gene3D" id="3.40.190.10">
    <property type="entry name" value="Periplasmic binding protein-like II"/>
    <property type="match status" value="1"/>
</dbReference>
<dbReference type="Gene3D" id="3.10.105.10">
    <property type="entry name" value="Dipeptide-binding Protein, Domain 3"/>
    <property type="match status" value="1"/>
</dbReference>
<reference evidence="5" key="1">
    <citation type="submission" date="2022-04" db="EMBL/GenBank/DDBJ databases">
        <title>Roseomonas acroporae sp. nov., isolated from coral Acropora digitifera.</title>
        <authorList>
            <person name="Sun H."/>
        </authorList>
    </citation>
    <scope>NUCLEOTIDE SEQUENCE</scope>
    <source>
        <strain evidence="5">NAR14</strain>
    </source>
</reference>
<dbReference type="InterPro" id="IPR039424">
    <property type="entry name" value="SBP_5"/>
</dbReference>
<feature type="signal peptide" evidence="3">
    <location>
        <begin position="1"/>
        <end position="32"/>
    </location>
</feature>
<dbReference type="InterPro" id="IPR030678">
    <property type="entry name" value="Peptide/Ni-bd"/>
</dbReference>
<dbReference type="AlphaFoldDB" id="A0A9X1Y4H4"/>
<evidence type="ECO:0000256" key="2">
    <source>
        <dbReference type="ARBA" id="ARBA00005695"/>
    </source>
</evidence>
<keyword evidence="6" id="KW-1185">Reference proteome</keyword>
<feature type="chain" id="PRO_5040936556" evidence="3">
    <location>
        <begin position="33"/>
        <end position="554"/>
    </location>
</feature>
<evidence type="ECO:0000256" key="3">
    <source>
        <dbReference type="SAM" id="SignalP"/>
    </source>
</evidence>
<evidence type="ECO:0000256" key="1">
    <source>
        <dbReference type="ARBA" id="ARBA00004418"/>
    </source>
</evidence>
<dbReference type="CDD" id="cd08495">
    <property type="entry name" value="PBP2_NikA_DppA_OppA_like_8"/>
    <property type="match status" value="1"/>
</dbReference>
<dbReference type="GO" id="GO:0030288">
    <property type="term" value="C:outer membrane-bounded periplasmic space"/>
    <property type="evidence" value="ECO:0007669"/>
    <property type="project" value="UniProtKB-ARBA"/>
</dbReference>
<dbReference type="SUPFAM" id="SSF53850">
    <property type="entry name" value="Periplasmic binding protein-like II"/>
    <property type="match status" value="1"/>
</dbReference>
<dbReference type="RefSeq" id="WP_248665911.1">
    <property type="nucleotide sequence ID" value="NZ_JALPRX010000017.1"/>
</dbReference>
<dbReference type="InterPro" id="IPR000914">
    <property type="entry name" value="SBP_5_dom"/>
</dbReference>
<keyword evidence="3" id="KW-0732">Signal</keyword>
<protein>
    <submittedName>
        <fullName evidence="5">ABC transporter substrate-binding protein</fullName>
    </submittedName>
</protein>
<feature type="domain" description="Solute-binding protein family 5" evidence="4">
    <location>
        <begin position="82"/>
        <end position="432"/>
    </location>
</feature>
<accession>A0A9X1Y4H4</accession>
<dbReference type="InterPro" id="IPR006311">
    <property type="entry name" value="TAT_signal"/>
</dbReference>
<dbReference type="PROSITE" id="PS51318">
    <property type="entry name" value="TAT"/>
    <property type="match status" value="1"/>
</dbReference>
<dbReference type="PIRSF" id="PIRSF002741">
    <property type="entry name" value="MppA"/>
    <property type="match status" value="1"/>
</dbReference>
<evidence type="ECO:0000313" key="5">
    <source>
        <dbReference type="EMBL" id="MCK8783789.1"/>
    </source>
</evidence>
<dbReference type="Proteomes" id="UP001139516">
    <property type="component" value="Unassembled WGS sequence"/>
</dbReference>
<dbReference type="GO" id="GO:1904680">
    <property type="term" value="F:peptide transmembrane transporter activity"/>
    <property type="evidence" value="ECO:0007669"/>
    <property type="project" value="TreeGrafter"/>
</dbReference>
<organism evidence="5 6">
    <name type="scientific">Roseomonas acroporae</name>
    <dbReference type="NCBI Taxonomy" id="2937791"/>
    <lineage>
        <taxon>Bacteria</taxon>
        <taxon>Pseudomonadati</taxon>
        <taxon>Pseudomonadota</taxon>
        <taxon>Alphaproteobacteria</taxon>
        <taxon>Acetobacterales</taxon>
        <taxon>Roseomonadaceae</taxon>
        <taxon>Roseomonas</taxon>
    </lineage>
</organism>
<dbReference type="GO" id="GO:0043190">
    <property type="term" value="C:ATP-binding cassette (ABC) transporter complex"/>
    <property type="evidence" value="ECO:0007669"/>
    <property type="project" value="InterPro"/>
</dbReference>
<comment type="caution">
    <text evidence="5">The sequence shown here is derived from an EMBL/GenBank/DDBJ whole genome shotgun (WGS) entry which is preliminary data.</text>
</comment>
<dbReference type="Pfam" id="PF00496">
    <property type="entry name" value="SBP_bac_5"/>
    <property type="match status" value="1"/>
</dbReference>
<dbReference type="GO" id="GO:0015833">
    <property type="term" value="P:peptide transport"/>
    <property type="evidence" value="ECO:0007669"/>
    <property type="project" value="TreeGrafter"/>
</dbReference>
<dbReference type="EMBL" id="JALPRX010000017">
    <property type="protein sequence ID" value="MCK8783789.1"/>
    <property type="molecule type" value="Genomic_DNA"/>
</dbReference>
<comment type="subcellular location">
    <subcellularLocation>
        <location evidence="1">Periplasm</location>
    </subcellularLocation>
</comment>
<name>A0A9X1Y4H4_9PROT</name>
<proteinExistence type="inferred from homology"/>
<evidence type="ECO:0000259" key="4">
    <source>
        <dbReference type="Pfam" id="PF00496"/>
    </source>
</evidence>
<evidence type="ECO:0000313" key="6">
    <source>
        <dbReference type="Proteomes" id="UP001139516"/>
    </source>
</evidence>
<dbReference type="PANTHER" id="PTHR30290">
    <property type="entry name" value="PERIPLASMIC BINDING COMPONENT OF ABC TRANSPORTER"/>
    <property type="match status" value="1"/>
</dbReference>
<gene>
    <name evidence="5" type="ORF">M0638_05255</name>
</gene>
<sequence>MPMPRPFGRRRLGGLALGLTAGAATGAPPALAAEKVVRVGMTAGDIPRTHGQPDQAFEGVRVAALTLYDALTVWDYDTGTTLRPCLATDWRVDEADRTKWVFRLRPGIRFHDGAAFDAEAVVWNVRKVLDRDAPHFDPSQVGQTVSRMPTLRSARAIDALTVELATAEPDAFLPLNLSNLFFASPAHWQAKLAAVPATVTEPAQRAAQAWEAFARDPSGTGAWRLAVLVPRQRLELVRNPDYWDRDRVPKLDRLVFLPLIDHSARAAALLSGQVDWIEAPAPDVIDSMKARGFRIVTSRMAHVWPWQPSLLEGSPWRDKRVRQAANLCVDRGDLVVLNGGLAEPAAGQVRRDHPWFGNPGFRLRHDPAEARRLMEAAGYSAQRRAAVTVLVTPGGSGQMQSLPMNEYLQQAMGQCHFDVKLEVLEWGTLFTNWREGPRAPAARGANATNVSIATIDPFFAIARFADSRMAPPVSNNWGFVNDPELDRLTAAARLAFGPGALDQAVARIHERLVDEAMMLWFVHDVSPRALGPRLAGYRAPNGFFVDWSSLDIAA</sequence>
<dbReference type="PANTHER" id="PTHR30290:SF83">
    <property type="entry name" value="ABC TRANSPORTER SUBSTRATE-BINDING PROTEIN"/>
    <property type="match status" value="1"/>
</dbReference>